<dbReference type="OrthoDB" id="8759368at2"/>
<organism evidence="1 2">
    <name type="scientific">Caballeronia concitans</name>
    <dbReference type="NCBI Taxonomy" id="1777133"/>
    <lineage>
        <taxon>Bacteria</taxon>
        <taxon>Pseudomonadati</taxon>
        <taxon>Pseudomonadota</taxon>
        <taxon>Betaproteobacteria</taxon>
        <taxon>Burkholderiales</taxon>
        <taxon>Burkholderiaceae</taxon>
        <taxon>Caballeronia</taxon>
    </lineage>
</organism>
<evidence type="ECO:0000313" key="1">
    <source>
        <dbReference type="EMBL" id="SAL37321.1"/>
    </source>
</evidence>
<sequence>MQRTLVIADLPLDTASLKESTLSREQMQRVVGGRSVPALVDGRTPGTVDDWQINIAIFEGRISGPYIV</sequence>
<evidence type="ECO:0000313" key="2">
    <source>
        <dbReference type="Proteomes" id="UP000198263"/>
    </source>
</evidence>
<name>A0A658R0K3_9BURK</name>
<reference evidence="1 2" key="1">
    <citation type="submission" date="2016-01" db="EMBL/GenBank/DDBJ databases">
        <authorList>
            <person name="Peeters C."/>
        </authorList>
    </citation>
    <scope>NUCLEOTIDE SEQUENCE [LARGE SCALE GENOMIC DNA]</scope>
    <source>
        <strain evidence="1">LMG 29315</strain>
    </source>
</reference>
<accession>A0A658R0K3</accession>
<comment type="caution">
    <text evidence="1">The sequence shown here is derived from an EMBL/GenBank/DDBJ whole genome shotgun (WGS) entry which is preliminary data.</text>
</comment>
<dbReference type="AlphaFoldDB" id="A0A658R0K3"/>
<proteinExistence type="predicted"/>
<gene>
    <name evidence="1" type="ORF">AWB72_03781</name>
</gene>
<dbReference type="RefSeq" id="WP_040049624.1">
    <property type="nucleotide sequence ID" value="NZ_FCNV02000008.1"/>
</dbReference>
<dbReference type="EMBL" id="FCNV02000008">
    <property type="protein sequence ID" value="SAL37321.1"/>
    <property type="molecule type" value="Genomic_DNA"/>
</dbReference>
<dbReference type="Proteomes" id="UP000198263">
    <property type="component" value="Unassembled WGS sequence"/>
</dbReference>
<keyword evidence="2" id="KW-1185">Reference proteome</keyword>
<protein>
    <submittedName>
        <fullName evidence="1">Uncharacterized protein</fullName>
    </submittedName>
</protein>